<dbReference type="SUPFAM" id="SSF53850">
    <property type="entry name" value="Periplasmic binding protein-like II"/>
    <property type="match status" value="1"/>
</dbReference>
<evidence type="ECO:0000256" key="1">
    <source>
        <dbReference type="ARBA" id="ARBA00009437"/>
    </source>
</evidence>
<feature type="domain" description="HTH lysR-type" evidence="5">
    <location>
        <begin position="4"/>
        <end position="61"/>
    </location>
</feature>
<keyword evidence="7" id="KW-1185">Reference proteome</keyword>
<name>A0A4V1A466_9HYPH</name>
<dbReference type="EMBL" id="CP036532">
    <property type="protein sequence ID" value="QBK31548.1"/>
    <property type="molecule type" value="Genomic_DNA"/>
</dbReference>
<organism evidence="6 7">
    <name type="scientific">Roseitalea porphyridii</name>
    <dbReference type="NCBI Taxonomy" id="1852022"/>
    <lineage>
        <taxon>Bacteria</taxon>
        <taxon>Pseudomonadati</taxon>
        <taxon>Pseudomonadota</taxon>
        <taxon>Alphaproteobacteria</taxon>
        <taxon>Hyphomicrobiales</taxon>
        <taxon>Ahrensiaceae</taxon>
        <taxon>Roseitalea</taxon>
    </lineage>
</organism>
<dbReference type="FunFam" id="1.10.10.10:FF:000001">
    <property type="entry name" value="LysR family transcriptional regulator"/>
    <property type="match status" value="1"/>
</dbReference>
<keyword evidence="2" id="KW-0805">Transcription regulation</keyword>
<dbReference type="Pfam" id="PF03466">
    <property type="entry name" value="LysR_substrate"/>
    <property type="match status" value="1"/>
</dbReference>
<keyword evidence="3" id="KW-0238">DNA-binding</keyword>
<dbReference type="InterPro" id="IPR005119">
    <property type="entry name" value="LysR_subst-bd"/>
</dbReference>
<dbReference type="InterPro" id="IPR058163">
    <property type="entry name" value="LysR-type_TF_proteobact-type"/>
</dbReference>
<evidence type="ECO:0000259" key="5">
    <source>
        <dbReference type="PROSITE" id="PS50931"/>
    </source>
</evidence>
<dbReference type="GO" id="GO:0043565">
    <property type="term" value="F:sequence-specific DNA binding"/>
    <property type="evidence" value="ECO:0007669"/>
    <property type="project" value="TreeGrafter"/>
</dbReference>
<dbReference type="PANTHER" id="PTHR30537:SF3">
    <property type="entry name" value="TRANSCRIPTIONAL REGULATORY PROTEIN"/>
    <property type="match status" value="1"/>
</dbReference>
<dbReference type="PRINTS" id="PR00039">
    <property type="entry name" value="HTHLYSR"/>
</dbReference>
<evidence type="ECO:0000256" key="2">
    <source>
        <dbReference type="ARBA" id="ARBA00023015"/>
    </source>
</evidence>
<dbReference type="Pfam" id="PF00126">
    <property type="entry name" value="HTH_1"/>
    <property type="match status" value="1"/>
</dbReference>
<accession>A0A4V1A466</accession>
<dbReference type="InterPro" id="IPR036390">
    <property type="entry name" value="WH_DNA-bd_sf"/>
</dbReference>
<evidence type="ECO:0000313" key="6">
    <source>
        <dbReference type="EMBL" id="QBK31548.1"/>
    </source>
</evidence>
<comment type="similarity">
    <text evidence="1">Belongs to the LysR transcriptional regulatory family.</text>
</comment>
<protein>
    <submittedName>
        <fullName evidence="6">LysR family transcriptional regulator</fullName>
    </submittedName>
</protein>
<dbReference type="SUPFAM" id="SSF46785">
    <property type="entry name" value="Winged helix' DNA-binding domain"/>
    <property type="match status" value="1"/>
</dbReference>
<proteinExistence type="inferred from homology"/>
<dbReference type="GO" id="GO:0003700">
    <property type="term" value="F:DNA-binding transcription factor activity"/>
    <property type="evidence" value="ECO:0007669"/>
    <property type="project" value="InterPro"/>
</dbReference>
<reference evidence="6 7" key="1">
    <citation type="journal article" date="2017" name="Int. J. Syst. Evol. Microbiol.">
        <title>Roseitalea porphyridii gen. nov., sp. nov., isolated from a red alga, and reclassification of Hoeflea suaedae Chung et al. 2013 as Pseudohoeflea suaedae gen. nov., comb. nov.</title>
        <authorList>
            <person name="Hyeon J.W."/>
            <person name="Jeong S.E."/>
            <person name="Baek K."/>
            <person name="Jeon C.O."/>
        </authorList>
    </citation>
    <scope>NUCLEOTIDE SEQUENCE [LARGE SCALE GENOMIC DNA]</scope>
    <source>
        <strain evidence="6 7">MA7-20</strain>
    </source>
</reference>
<dbReference type="Proteomes" id="UP000293719">
    <property type="component" value="Chromosome"/>
</dbReference>
<dbReference type="PANTHER" id="PTHR30537">
    <property type="entry name" value="HTH-TYPE TRANSCRIPTIONAL REGULATOR"/>
    <property type="match status" value="1"/>
</dbReference>
<evidence type="ECO:0000256" key="4">
    <source>
        <dbReference type="ARBA" id="ARBA00023163"/>
    </source>
</evidence>
<dbReference type="OrthoDB" id="9798121at2"/>
<gene>
    <name evidence="6" type="ORF">E0E05_13585</name>
</gene>
<sequence length="306" mass="33156">MNEFDWNQARAFRATVEAGSLSAAARRLGLTQPTLSRQVAALEDRLGVTLFERVGKTLVLTGAGTDLYDHVKAMGAAADAMALAATGQAETVEGTVRVSATDIFAVYLLPAVLGRIRALAPRLSIELVSSNAISDLRRREADIAIRHVRPEQPDLIARLVRESGGHVYASRGWVERHGMPAGPADLAGADFIGFDQTERLVAYLREWGLPVTTANIRLMSENSVAVWQMVRRGLGVGVMMREIAEMTPEIVPLLPDHPPAPVPIWLVSHRELRTSRRIRIVFDALAEALAVAPAPGAAMDMVPPPE</sequence>
<dbReference type="Gene3D" id="1.10.10.10">
    <property type="entry name" value="Winged helix-like DNA-binding domain superfamily/Winged helix DNA-binding domain"/>
    <property type="match status" value="1"/>
</dbReference>
<dbReference type="GeneID" id="90768336"/>
<dbReference type="AlphaFoldDB" id="A0A4V1A466"/>
<dbReference type="KEGG" id="rpod:E0E05_13585"/>
<evidence type="ECO:0000256" key="3">
    <source>
        <dbReference type="ARBA" id="ARBA00023125"/>
    </source>
</evidence>
<dbReference type="Gene3D" id="3.40.190.290">
    <property type="match status" value="1"/>
</dbReference>
<keyword evidence="4" id="KW-0804">Transcription</keyword>
<dbReference type="InterPro" id="IPR000847">
    <property type="entry name" value="LysR_HTH_N"/>
</dbReference>
<dbReference type="RefSeq" id="WP_131617208.1">
    <property type="nucleotide sequence ID" value="NZ_CP036532.1"/>
</dbReference>
<dbReference type="GO" id="GO:0006351">
    <property type="term" value="P:DNA-templated transcription"/>
    <property type="evidence" value="ECO:0007669"/>
    <property type="project" value="TreeGrafter"/>
</dbReference>
<evidence type="ECO:0000313" key="7">
    <source>
        <dbReference type="Proteomes" id="UP000293719"/>
    </source>
</evidence>
<dbReference type="InterPro" id="IPR036388">
    <property type="entry name" value="WH-like_DNA-bd_sf"/>
</dbReference>
<dbReference type="PROSITE" id="PS50931">
    <property type="entry name" value="HTH_LYSR"/>
    <property type="match status" value="1"/>
</dbReference>